<reference evidence="1" key="1">
    <citation type="submission" date="2020-09" db="EMBL/GenBank/DDBJ databases">
        <title>A novel bacterium of genus Mangrovicoccus, isolated from South China Sea.</title>
        <authorList>
            <person name="Huang H."/>
            <person name="Mo K."/>
            <person name="Hu Y."/>
        </authorList>
    </citation>
    <scope>NUCLEOTIDE SEQUENCE</scope>
    <source>
        <strain evidence="1">HB182678</strain>
    </source>
</reference>
<dbReference type="Proteomes" id="UP000609121">
    <property type="component" value="Unassembled WGS sequence"/>
</dbReference>
<evidence type="ECO:0000313" key="1">
    <source>
        <dbReference type="EMBL" id="MBE3637837.1"/>
    </source>
</evidence>
<protein>
    <submittedName>
        <fullName evidence="1">Uncharacterized protein</fullName>
    </submittedName>
</protein>
<gene>
    <name evidence="1" type="ORF">ICN82_06435</name>
</gene>
<keyword evidence="2" id="KW-1185">Reference proteome</keyword>
<dbReference type="EMBL" id="JACVXA010000012">
    <property type="protein sequence ID" value="MBE3637837.1"/>
    <property type="molecule type" value="Genomic_DNA"/>
</dbReference>
<dbReference type="AlphaFoldDB" id="A0A8J6YUH7"/>
<organism evidence="1 2">
    <name type="scientific">Mangrovicoccus algicola</name>
    <dbReference type="NCBI Taxonomy" id="2771008"/>
    <lineage>
        <taxon>Bacteria</taxon>
        <taxon>Pseudomonadati</taxon>
        <taxon>Pseudomonadota</taxon>
        <taxon>Alphaproteobacteria</taxon>
        <taxon>Rhodobacterales</taxon>
        <taxon>Paracoccaceae</taxon>
        <taxon>Mangrovicoccus</taxon>
    </lineage>
</organism>
<proteinExistence type="predicted"/>
<accession>A0A8J6YUH7</accession>
<dbReference type="RefSeq" id="WP_193180888.1">
    <property type="nucleotide sequence ID" value="NZ_JACVXA010000012.1"/>
</dbReference>
<sequence>MIYLKIALFSLRQLSALGLWQAGAELGGSPELRRRAARHRRLQSAAAEALRDQLRADLASAAPAPGPRPR</sequence>
<name>A0A8J6YUH7_9RHOB</name>
<evidence type="ECO:0000313" key="2">
    <source>
        <dbReference type="Proteomes" id="UP000609121"/>
    </source>
</evidence>
<comment type="caution">
    <text evidence="1">The sequence shown here is derived from an EMBL/GenBank/DDBJ whole genome shotgun (WGS) entry which is preliminary data.</text>
</comment>